<dbReference type="RefSeq" id="WP_042267598.1">
    <property type="nucleotide sequence ID" value="NZ_CP009287.1"/>
</dbReference>
<accession>A0A089MIZ0</accession>
<feature type="transmembrane region" description="Helical" evidence="1">
    <location>
        <begin position="515"/>
        <end position="532"/>
    </location>
</feature>
<feature type="transmembrane region" description="Helical" evidence="1">
    <location>
        <begin position="425"/>
        <end position="447"/>
    </location>
</feature>
<evidence type="ECO:0000313" key="2">
    <source>
        <dbReference type="EMBL" id="AIQ71458.1"/>
    </source>
</evidence>
<dbReference type="AlphaFoldDB" id="A0A089MIZ0"/>
<feature type="transmembrane region" description="Helical" evidence="1">
    <location>
        <begin position="164"/>
        <end position="190"/>
    </location>
</feature>
<dbReference type="eggNOG" id="ENOG502Z7WB">
    <property type="taxonomic scope" value="Bacteria"/>
</dbReference>
<protein>
    <submittedName>
        <fullName evidence="2">Uncharacterized protein</fullName>
    </submittedName>
</protein>
<sequence>MNDFWVLKLLDRLQGGFRRAGVDYKMLRSILQVKLTMDGRRTPTVLGTQKGSQGSEGSPLRVQWIYLLLGLMLILFVVPGSNYMLNMSVLFAVVMFMITTTLISDFSSVMLDLRDKNILFSKPVDRRTLNMAKSLHVLIYLVTLTLTFTGPSLLVALFKQGVLFFLVYAVEILLMDCFILVITALLYLLILRVFDGEKLKDIINYVQIILSVGIAVGYQLVPRLFDMTDMTGSFQPAWWQYVIAPVWFAAPFEVLAGGGRGVDFNVLAALSVIIPLVLLLAYIKLMPLFERSLQKLAEQGAAGKDKSRYPGLLSGLLCRNKSEAMFFRFTWSMMRNERDFKLKVYPTVGLSLILPFIFIFNQVWTSGPSLNTESKAYLFIYLCALLLLTVVQMLRYSSSYKGAWVYKTIPLAGTAPVYRGMLKAVLLRLMLPLFVLESAVFLWLFGARILPDLAAVMLALPLYSVICFRVLPQALPFSEKYEAAKQKDFSVSGFVLLFILMGLAGLHYIVSLFPFGIYIYLVILAAANVWAWRAAFSHEGSRPGQIPTLGA</sequence>
<evidence type="ECO:0000313" key="3">
    <source>
        <dbReference type="Proteomes" id="UP000029500"/>
    </source>
</evidence>
<feature type="transmembrane region" description="Helical" evidence="1">
    <location>
        <begin position="344"/>
        <end position="364"/>
    </location>
</feature>
<dbReference type="Proteomes" id="UP000029500">
    <property type="component" value="Chromosome"/>
</dbReference>
<proteinExistence type="predicted"/>
<dbReference type="KEGG" id="pgm:PGRAT_30630"/>
<feature type="transmembrane region" description="Helical" evidence="1">
    <location>
        <begin position="264"/>
        <end position="283"/>
    </location>
</feature>
<keyword evidence="1" id="KW-1133">Transmembrane helix</keyword>
<feature type="transmembrane region" description="Helical" evidence="1">
    <location>
        <begin position="453"/>
        <end position="471"/>
    </location>
</feature>
<feature type="transmembrane region" description="Helical" evidence="1">
    <location>
        <begin position="202"/>
        <end position="221"/>
    </location>
</feature>
<keyword evidence="1" id="KW-0472">Membrane</keyword>
<feature type="transmembrane region" description="Helical" evidence="1">
    <location>
        <begin position="89"/>
        <end position="113"/>
    </location>
</feature>
<feature type="transmembrane region" description="Helical" evidence="1">
    <location>
        <begin position="491"/>
        <end position="509"/>
    </location>
</feature>
<reference evidence="2 3" key="1">
    <citation type="submission" date="2014-08" db="EMBL/GenBank/DDBJ databases">
        <title>Comparative genomics of the Paenibacillus odorifer group.</title>
        <authorList>
            <person name="den Bakker H.C."/>
            <person name="Tsai Y.-C."/>
            <person name="Martin N."/>
            <person name="Korlach J."/>
            <person name="Wiedmann M."/>
        </authorList>
    </citation>
    <scope>NUCLEOTIDE SEQUENCE [LARGE SCALE GENOMIC DNA]</scope>
    <source>
        <strain evidence="2 3">DSM 15220</strain>
    </source>
</reference>
<dbReference type="STRING" id="189425.PGRAT_30630"/>
<organism evidence="2 3">
    <name type="scientific">Paenibacillus graminis</name>
    <dbReference type="NCBI Taxonomy" id="189425"/>
    <lineage>
        <taxon>Bacteria</taxon>
        <taxon>Bacillati</taxon>
        <taxon>Bacillota</taxon>
        <taxon>Bacilli</taxon>
        <taxon>Bacillales</taxon>
        <taxon>Paenibacillaceae</taxon>
        <taxon>Paenibacillus</taxon>
    </lineage>
</organism>
<keyword evidence="3" id="KW-1185">Reference proteome</keyword>
<feature type="transmembrane region" description="Helical" evidence="1">
    <location>
        <begin position="134"/>
        <end position="158"/>
    </location>
</feature>
<keyword evidence="1" id="KW-0812">Transmembrane</keyword>
<evidence type="ECO:0000256" key="1">
    <source>
        <dbReference type="SAM" id="Phobius"/>
    </source>
</evidence>
<dbReference type="EMBL" id="CP009287">
    <property type="protein sequence ID" value="AIQ71458.1"/>
    <property type="molecule type" value="Genomic_DNA"/>
</dbReference>
<feature type="transmembrane region" description="Helical" evidence="1">
    <location>
        <begin position="376"/>
        <end position="394"/>
    </location>
</feature>
<feature type="transmembrane region" description="Helical" evidence="1">
    <location>
        <begin position="64"/>
        <end position="83"/>
    </location>
</feature>
<gene>
    <name evidence="2" type="ORF">PGRAT_30630</name>
</gene>
<dbReference type="HOGENOM" id="CLU_035812_0_0_9"/>
<name>A0A089MIZ0_9BACL</name>